<accession>A0ABR7YDM0</accession>
<dbReference type="PANTHER" id="PTHR30026:SF20">
    <property type="entry name" value="OUTER MEMBRANE PROTEIN TOLC"/>
    <property type="match status" value="1"/>
</dbReference>
<keyword evidence="6" id="KW-0472">Membrane</keyword>
<sequence>MNLNFPTWVKRSLAIGVLSSSVYTTYAIDSLHVSLDDILKHAMNNSKHIKQSHLNLKQKEVEVEQTRMELLPKISVRGSASYATNMPIYDNGIFKKPSQHEVIHYLYDTGADFYLNLYNGHRDLMKIQSAKLEKEIASIDWLTANAEIKMEVCNLYLDLQRCYIHKNLIENDIIDQKEQLKQVKNLYKAGSVLSSDVLRIELELSKREMLLVQIQHDIAANNQKLQFITGIDDEIVPTERVFDKTLFDYEEIVKEAKENAFILQKSEQEVQLKKLSIKQAKSNYLPELGLTSTFTFANPQIFLYPYNDAWYNLGIVGLKLNIPISSFYLNKNVVKSANIAYEREKVKHHHEEETLENQLLQAFLGYKLALEEKDVKLKNVDLAQENARIIKNRYFKSAALVTDLLDADMQLLQTLFELETAKIAIQKHYYFIEFLKGTI</sequence>
<dbReference type="EMBL" id="JACOIJ010000010">
    <property type="protein sequence ID" value="MBD1429397.1"/>
    <property type="molecule type" value="Genomic_DNA"/>
</dbReference>
<keyword evidence="9" id="KW-1185">Reference proteome</keyword>
<evidence type="ECO:0000256" key="2">
    <source>
        <dbReference type="ARBA" id="ARBA00007613"/>
    </source>
</evidence>
<dbReference type="RefSeq" id="WP_190301936.1">
    <property type="nucleotide sequence ID" value="NZ_JACOIJ010000010.1"/>
</dbReference>
<dbReference type="Proteomes" id="UP000651271">
    <property type="component" value="Unassembled WGS sequence"/>
</dbReference>
<keyword evidence="7" id="KW-0998">Cell outer membrane</keyword>
<evidence type="ECO:0000256" key="1">
    <source>
        <dbReference type="ARBA" id="ARBA00004442"/>
    </source>
</evidence>
<comment type="subcellular location">
    <subcellularLocation>
        <location evidence="1">Cell outer membrane</location>
    </subcellularLocation>
</comment>
<reference evidence="8 9" key="1">
    <citation type="submission" date="2020-08" db="EMBL/GenBank/DDBJ databases">
        <title>Sphingobacterium sp. DN04309 isolated from aquaculture water.</title>
        <authorList>
            <person name="Zhang M."/>
        </authorList>
    </citation>
    <scope>NUCLEOTIDE SEQUENCE [LARGE SCALE GENOMIC DNA]</scope>
    <source>
        <strain evidence="8 9">DN04309</strain>
    </source>
</reference>
<organism evidence="8 9">
    <name type="scientific">Sphingobacterium litopenaei</name>
    <dbReference type="NCBI Taxonomy" id="2763500"/>
    <lineage>
        <taxon>Bacteria</taxon>
        <taxon>Pseudomonadati</taxon>
        <taxon>Bacteroidota</taxon>
        <taxon>Sphingobacteriia</taxon>
        <taxon>Sphingobacteriales</taxon>
        <taxon>Sphingobacteriaceae</taxon>
        <taxon>Sphingobacterium</taxon>
    </lineage>
</organism>
<evidence type="ECO:0000256" key="4">
    <source>
        <dbReference type="ARBA" id="ARBA00022452"/>
    </source>
</evidence>
<protein>
    <submittedName>
        <fullName evidence="8">TolC family protein</fullName>
    </submittedName>
</protein>
<evidence type="ECO:0000313" key="9">
    <source>
        <dbReference type="Proteomes" id="UP000651271"/>
    </source>
</evidence>
<dbReference type="InterPro" id="IPR003423">
    <property type="entry name" value="OMP_efflux"/>
</dbReference>
<evidence type="ECO:0000256" key="6">
    <source>
        <dbReference type="ARBA" id="ARBA00023136"/>
    </source>
</evidence>
<dbReference type="Pfam" id="PF02321">
    <property type="entry name" value="OEP"/>
    <property type="match status" value="2"/>
</dbReference>
<evidence type="ECO:0000313" key="8">
    <source>
        <dbReference type="EMBL" id="MBD1429397.1"/>
    </source>
</evidence>
<evidence type="ECO:0000256" key="7">
    <source>
        <dbReference type="ARBA" id="ARBA00023237"/>
    </source>
</evidence>
<dbReference type="PANTHER" id="PTHR30026">
    <property type="entry name" value="OUTER MEMBRANE PROTEIN TOLC"/>
    <property type="match status" value="1"/>
</dbReference>
<keyword evidence="4" id="KW-1134">Transmembrane beta strand</keyword>
<comment type="caution">
    <text evidence="8">The sequence shown here is derived from an EMBL/GenBank/DDBJ whole genome shotgun (WGS) entry which is preliminary data.</text>
</comment>
<evidence type="ECO:0000256" key="5">
    <source>
        <dbReference type="ARBA" id="ARBA00022692"/>
    </source>
</evidence>
<comment type="similarity">
    <text evidence="2">Belongs to the outer membrane factor (OMF) (TC 1.B.17) family.</text>
</comment>
<gene>
    <name evidence="8" type="ORF">H8B04_07415</name>
</gene>
<keyword evidence="3" id="KW-0813">Transport</keyword>
<dbReference type="InterPro" id="IPR051906">
    <property type="entry name" value="TolC-like"/>
</dbReference>
<keyword evidence="5" id="KW-0812">Transmembrane</keyword>
<evidence type="ECO:0000256" key="3">
    <source>
        <dbReference type="ARBA" id="ARBA00022448"/>
    </source>
</evidence>
<proteinExistence type="inferred from homology"/>
<name>A0ABR7YDM0_9SPHI</name>
<dbReference type="Gene3D" id="1.20.1600.10">
    <property type="entry name" value="Outer membrane efflux proteins (OEP)"/>
    <property type="match status" value="1"/>
</dbReference>
<dbReference type="SUPFAM" id="SSF56954">
    <property type="entry name" value="Outer membrane efflux proteins (OEP)"/>
    <property type="match status" value="1"/>
</dbReference>